<gene>
    <name evidence="6" type="ORF">BJ508DRAFT_224493</name>
</gene>
<dbReference type="InterPro" id="IPR008922">
    <property type="entry name" value="Di-copper_centre_dom_sf"/>
</dbReference>
<dbReference type="STRING" id="1160509.A0A3N4IEX3"/>
<dbReference type="AlphaFoldDB" id="A0A3N4IEX3"/>
<dbReference type="InterPro" id="IPR002227">
    <property type="entry name" value="Tyrosinase_Cu-bd"/>
</dbReference>
<dbReference type="GO" id="GO:0046872">
    <property type="term" value="F:metal ion binding"/>
    <property type="evidence" value="ECO:0007669"/>
    <property type="project" value="UniProtKB-KW"/>
</dbReference>
<evidence type="ECO:0000259" key="5">
    <source>
        <dbReference type="PROSITE" id="PS00498"/>
    </source>
</evidence>
<reference evidence="6 7" key="1">
    <citation type="journal article" date="2018" name="Nat. Ecol. Evol.">
        <title>Pezizomycetes genomes reveal the molecular basis of ectomycorrhizal truffle lifestyle.</title>
        <authorList>
            <person name="Murat C."/>
            <person name="Payen T."/>
            <person name="Noel B."/>
            <person name="Kuo A."/>
            <person name="Morin E."/>
            <person name="Chen J."/>
            <person name="Kohler A."/>
            <person name="Krizsan K."/>
            <person name="Balestrini R."/>
            <person name="Da Silva C."/>
            <person name="Montanini B."/>
            <person name="Hainaut M."/>
            <person name="Levati E."/>
            <person name="Barry K.W."/>
            <person name="Belfiori B."/>
            <person name="Cichocki N."/>
            <person name="Clum A."/>
            <person name="Dockter R.B."/>
            <person name="Fauchery L."/>
            <person name="Guy J."/>
            <person name="Iotti M."/>
            <person name="Le Tacon F."/>
            <person name="Lindquist E.A."/>
            <person name="Lipzen A."/>
            <person name="Malagnac F."/>
            <person name="Mello A."/>
            <person name="Molinier V."/>
            <person name="Miyauchi S."/>
            <person name="Poulain J."/>
            <person name="Riccioni C."/>
            <person name="Rubini A."/>
            <person name="Sitrit Y."/>
            <person name="Splivallo R."/>
            <person name="Traeger S."/>
            <person name="Wang M."/>
            <person name="Zifcakova L."/>
            <person name="Wipf D."/>
            <person name="Zambonelli A."/>
            <person name="Paolocci F."/>
            <person name="Nowrousian M."/>
            <person name="Ottonello S."/>
            <person name="Baldrian P."/>
            <person name="Spatafora J.W."/>
            <person name="Henrissat B."/>
            <person name="Nagy L.G."/>
            <person name="Aury J.M."/>
            <person name="Wincker P."/>
            <person name="Grigoriev I.V."/>
            <person name="Bonfante P."/>
            <person name="Martin F.M."/>
        </authorList>
    </citation>
    <scope>NUCLEOTIDE SEQUENCE [LARGE SCALE GENOMIC DNA]</scope>
    <source>
        <strain evidence="6 7">RN42</strain>
    </source>
</reference>
<dbReference type="PANTHER" id="PTHR11474:SF125">
    <property type="entry name" value="N-ACETYL-6-HYDROXYTRYPTOPHAN OXIDASE IVOB-RELATED"/>
    <property type="match status" value="1"/>
</dbReference>
<keyword evidence="7" id="KW-1185">Reference proteome</keyword>
<feature type="chain" id="PRO_5018264997" evidence="3">
    <location>
        <begin position="23"/>
        <end position="420"/>
    </location>
</feature>
<evidence type="ECO:0000256" key="3">
    <source>
        <dbReference type="SAM" id="SignalP"/>
    </source>
</evidence>
<keyword evidence="2" id="KW-0560">Oxidoreductase</keyword>
<keyword evidence="3" id="KW-0732">Signal</keyword>
<dbReference type="PRINTS" id="PR00092">
    <property type="entry name" value="TYROSINASE"/>
</dbReference>
<accession>A0A3N4IEX3</accession>
<dbReference type="InterPro" id="IPR050316">
    <property type="entry name" value="Tyrosinase/Hemocyanin"/>
</dbReference>
<proteinExistence type="predicted"/>
<dbReference type="SUPFAM" id="SSF48056">
    <property type="entry name" value="Di-copper centre-containing domain"/>
    <property type="match status" value="1"/>
</dbReference>
<evidence type="ECO:0000259" key="4">
    <source>
        <dbReference type="PROSITE" id="PS00497"/>
    </source>
</evidence>
<feature type="domain" description="Tyrosinase copper-binding" evidence="5">
    <location>
        <begin position="343"/>
        <end position="354"/>
    </location>
</feature>
<evidence type="ECO:0000313" key="7">
    <source>
        <dbReference type="Proteomes" id="UP000275078"/>
    </source>
</evidence>
<dbReference type="PANTHER" id="PTHR11474">
    <property type="entry name" value="TYROSINASE FAMILY MEMBER"/>
    <property type="match status" value="1"/>
</dbReference>
<name>A0A3N4IEX3_ASCIM</name>
<sequence>MLSRWIVTTSILLSILFDGSFAAPGPKESLSGNTFNLLKDKLPPYDKSKDKDGLLKLTYTAIEKLAKDAKAKNGNGKGPKKGGCDITKVKIRRDWADLSKADKKGYTNAIKCLATKPQRYDPLVVPGARSRYDDFVALHMIQTRSIHATFNFLHWHRYYMFLFEKALDEECGYKGAFPYWNWGTTSSQIYPSYIFNDGEYGLSGDGEYEPHNPNGTEIGVGELLVIPFEPNGGGCVRTGPFANWTVNLGPVAPTLDIVPAVVGDPLQYNPRCMRRAFSNYVASTWSTSSDLLDLILNPLYSTIRGFQNRLSGDFPSGYLGQHAAGHFSIGGDPQGDLYSAPGDPAFWPHHTQVDRVWFLWQLLGEDRFMHVDGTLTFANIPPSRNGTLDDEVDMEAVSPVKYKIRDLVSTVDGPFCYIYL</sequence>
<dbReference type="Pfam" id="PF00264">
    <property type="entry name" value="Tyrosinase"/>
    <property type="match status" value="1"/>
</dbReference>
<dbReference type="Proteomes" id="UP000275078">
    <property type="component" value="Unassembled WGS sequence"/>
</dbReference>
<dbReference type="PROSITE" id="PS00498">
    <property type="entry name" value="TYROSINASE_2"/>
    <property type="match status" value="1"/>
</dbReference>
<protein>
    <submittedName>
        <fullName evidence="6">Di-copper centre-containing protein</fullName>
    </submittedName>
</protein>
<feature type="signal peptide" evidence="3">
    <location>
        <begin position="1"/>
        <end position="22"/>
    </location>
</feature>
<dbReference type="EMBL" id="ML119669">
    <property type="protein sequence ID" value="RPA82700.1"/>
    <property type="molecule type" value="Genomic_DNA"/>
</dbReference>
<dbReference type="Gene3D" id="1.10.1280.10">
    <property type="entry name" value="Di-copper center containing domain from catechol oxidase"/>
    <property type="match status" value="1"/>
</dbReference>
<dbReference type="GO" id="GO:0016491">
    <property type="term" value="F:oxidoreductase activity"/>
    <property type="evidence" value="ECO:0007669"/>
    <property type="project" value="UniProtKB-KW"/>
</dbReference>
<dbReference type="OrthoDB" id="6132182at2759"/>
<evidence type="ECO:0000256" key="2">
    <source>
        <dbReference type="ARBA" id="ARBA00023002"/>
    </source>
</evidence>
<keyword evidence="1" id="KW-0479">Metal-binding</keyword>
<feature type="domain" description="Tyrosinase copper-binding" evidence="4">
    <location>
        <begin position="147"/>
        <end position="164"/>
    </location>
</feature>
<dbReference type="PROSITE" id="PS00497">
    <property type="entry name" value="TYROSINASE_1"/>
    <property type="match status" value="1"/>
</dbReference>
<evidence type="ECO:0000256" key="1">
    <source>
        <dbReference type="ARBA" id="ARBA00022723"/>
    </source>
</evidence>
<evidence type="ECO:0000313" key="6">
    <source>
        <dbReference type="EMBL" id="RPA82700.1"/>
    </source>
</evidence>
<organism evidence="6 7">
    <name type="scientific">Ascobolus immersus RN42</name>
    <dbReference type="NCBI Taxonomy" id="1160509"/>
    <lineage>
        <taxon>Eukaryota</taxon>
        <taxon>Fungi</taxon>
        <taxon>Dikarya</taxon>
        <taxon>Ascomycota</taxon>
        <taxon>Pezizomycotina</taxon>
        <taxon>Pezizomycetes</taxon>
        <taxon>Pezizales</taxon>
        <taxon>Ascobolaceae</taxon>
        <taxon>Ascobolus</taxon>
    </lineage>
</organism>